<proteinExistence type="predicted"/>
<dbReference type="Proteomes" id="UP000712673">
    <property type="component" value="Unassembled WGS sequence"/>
</dbReference>
<name>A0A937VYP6_UNCTE</name>
<dbReference type="AlphaFoldDB" id="A0A937VYP6"/>
<evidence type="ECO:0000313" key="1">
    <source>
        <dbReference type="EMBL" id="MBM3223609.1"/>
    </source>
</evidence>
<feature type="non-terminal residue" evidence="1">
    <location>
        <position position="150"/>
    </location>
</feature>
<protein>
    <submittedName>
        <fullName evidence="1">Uncharacterized protein</fullName>
    </submittedName>
</protein>
<gene>
    <name evidence="1" type="ORF">FJZ47_07395</name>
</gene>
<accession>A0A937VYP6</accession>
<dbReference type="EMBL" id="VGLS01000170">
    <property type="protein sequence ID" value="MBM3223609.1"/>
    <property type="molecule type" value="Genomic_DNA"/>
</dbReference>
<comment type="caution">
    <text evidence="1">The sequence shown here is derived from an EMBL/GenBank/DDBJ whole genome shotgun (WGS) entry which is preliminary data.</text>
</comment>
<evidence type="ECO:0000313" key="2">
    <source>
        <dbReference type="Proteomes" id="UP000712673"/>
    </source>
</evidence>
<reference evidence="1" key="1">
    <citation type="submission" date="2019-03" db="EMBL/GenBank/DDBJ databases">
        <title>Lake Tanganyika Metagenome-Assembled Genomes (MAGs).</title>
        <authorList>
            <person name="Tran P."/>
        </authorList>
    </citation>
    <scope>NUCLEOTIDE SEQUENCE</scope>
    <source>
        <strain evidence="1">K_DeepCast_65m_m2_066</strain>
    </source>
</reference>
<sequence length="150" mass="15992">MYVRYLVVLVSSLLILGTVLCLGFPPPLPPQPGSSSWPAGPSQAVIPWETLYEKMGGDTQVAVHLAPLRGLAQADSHARGQAIIQFHDNRVRVTVHGLAPESHGPYNVLLVHNRPGPGRSAVLERGPDGDTIIDLGPLTFQGASAHLDTQ</sequence>
<organism evidence="1 2">
    <name type="scientific">Tectimicrobiota bacterium</name>
    <dbReference type="NCBI Taxonomy" id="2528274"/>
    <lineage>
        <taxon>Bacteria</taxon>
        <taxon>Pseudomonadati</taxon>
        <taxon>Nitrospinota/Tectimicrobiota group</taxon>
        <taxon>Candidatus Tectimicrobiota</taxon>
    </lineage>
</organism>